<dbReference type="Proteomes" id="UP001218218">
    <property type="component" value="Unassembled WGS sequence"/>
</dbReference>
<dbReference type="InterPro" id="IPR036047">
    <property type="entry name" value="F-box-like_dom_sf"/>
</dbReference>
<gene>
    <name evidence="3" type="ORF">DFH08DRAFT_242337</name>
</gene>
<evidence type="ECO:0000259" key="2">
    <source>
        <dbReference type="PROSITE" id="PS50181"/>
    </source>
</evidence>
<dbReference type="SUPFAM" id="SSF81383">
    <property type="entry name" value="F-box domain"/>
    <property type="match status" value="1"/>
</dbReference>
<feature type="region of interest" description="Disordered" evidence="1">
    <location>
        <begin position="789"/>
        <end position="808"/>
    </location>
</feature>
<accession>A0AAD6ZVX7</accession>
<dbReference type="EMBL" id="JARIHO010000025">
    <property type="protein sequence ID" value="KAJ7342675.1"/>
    <property type="molecule type" value="Genomic_DNA"/>
</dbReference>
<evidence type="ECO:0000313" key="3">
    <source>
        <dbReference type="EMBL" id="KAJ7342675.1"/>
    </source>
</evidence>
<feature type="domain" description="F-box" evidence="2">
    <location>
        <begin position="87"/>
        <end position="136"/>
    </location>
</feature>
<dbReference type="PROSITE" id="PS50181">
    <property type="entry name" value="FBOX"/>
    <property type="match status" value="1"/>
</dbReference>
<evidence type="ECO:0000313" key="4">
    <source>
        <dbReference type="Proteomes" id="UP001218218"/>
    </source>
</evidence>
<name>A0AAD6ZVX7_9AGAR</name>
<dbReference type="InterPro" id="IPR001810">
    <property type="entry name" value="F-box_dom"/>
</dbReference>
<comment type="caution">
    <text evidence="3">The sequence shown here is derived from an EMBL/GenBank/DDBJ whole genome shotgun (WGS) entry which is preliminary data.</text>
</comment>
<organism evidence="3 4">
    <name type="scientific">Mycena albidolilacea</name>
    <dbReference type="NCBI Taxonomy" id="1033008"/>
    <lineage>
        <taxon>Eukaryota</taxon>
        <taxon>Fungi</taxon>
        <taxon>Dikarya</taxon>
        <taxon>Basidiomycota</taxon>
        <taxon>Agaricomycotina</taxon>
        <taxon>Agaricomycetes</taxon>
        <taxon>Agaricomycetidae</taxon>
        <taxon>Agaricales</taxon>
        <taxon>Marasmiineae</taxon>
        <taxon>Mycenaceae</taxon>
        <taxon>Mycena</taxon>
    </lineage>
</organism>
<protein>
    <recommendedName>
        <fullName evidence="2">F-box domain-containing protein</fullName>
    </recommendedName>
</protein>
<dbReference type="AlphaFoldDB" id="A0AAD6ZVX7"/>
<keyword evidence="4" id="KW-1185">Reference proteome</keyword>
<dbReference type="Pfam" id="PF00646">
    <property type="entry name" value="F-box"/>
    <property type="match status" value="1"/>
</dbReference>
<evidence type="ECO:0000256" key="1">
    <source>
        <dbReference type="SAM" id="MobiDB-lite"/>
    </source>
</evidence>
<sequence length="808" mass="88350">MALLLNETPASNDLELQSVSESYSGLELEELLDEMQVLPFIQDDPCGEFGGVQGRIRDPTIVNGVAVECWKVLRTSQTPKNIGPQDLSLFPGMPIDILLEVLGHLHPIDLRHVARVNKAFRALLHSSSPEVLWRAAFVGRAPLPLCPPGISGRRWAKLLFGPRECDECGAGDTNPDYRLWRRLCTDCLNSKLTTSVPPYPSSHEIHDLVVKTFREDGRLSNADAEVGRLWPADGAAVAREYARLADRREANAVDSTGTKTETGTLAADETNPETDDALAAFVSARKTEVAEIVQRADEAEYWSDRVHDAGVDLWETRLRRVVASARKRLIEEGHDARDAHSTELDQLTQLENFPRLTSRRWHKARPYVLPLVAAARTSRLEFERALLIVNRTAAVTKAASEMLRTAPPTSWAYAPPVYVIEAIPELQALVQDTGDAELGEDDARLAEALLGLPAFVQAWRAEKRALLASLLPEAGPKPESVTGACSSATTSASDLKVDVVDRATSVYTCLGSWVGGMSVTSGRALIGWADAGAHLRCRSLKSFWDRRPHYAPEGAAAAEALVRLVGLDPERASAAEMDAVCGGEVPGWGGGGRAGSAGAGKADPDKRFLCLLCPVEVYRRVHGRRAMRWRECVQHTIECTRMSGGDAAHRGVAPAWALLTDAAAEDLRRREAPDPVFEAAAWVCTLCTEHYDGRKTRAAVVEHVQVQHQIQEPLEGTHVMFFAGSERKPRVPALLSQETHALELRCNLCAQGKLRSLRDIKRHVADKHNVRVPSEADWTRVELILRATPMPGEDTDADADSNSGTTGA</sequence>
<dbReference type="SMART" id="SM00256">
    <property type="entry name" value="FBOX"/>
    <property type="match status" value="1"/>
</dbReference>
<dbReference type="CDD" id="cd09917">
    <property type="entry name" value="F-box_SF"/>
    <property type="match status" value="1"/>
</dbReference>
<reference evidence="3" key="1">
    <citation type="submission" date="2023-03" db="EMBL/GenBank/DDBJ databases">
        <title>Massive genome expansion in bonnet fungi (Mycena s.s.) driven by repeated elements and novel gene families across ecological guilds.</title>
        <authorList>
            <consortium name="Lawrence Berkeley National Laboratory"/>
            <person name="Harder C.B."/>
            <person name="Miyauchi S."/>
            <person name="Viragh M."/>
            <person name="Kuo A."/>
            <person name="Thoen E."/>
            <person name="Andreopoulos B."/>
            <person name="Lu D."/>
            <person name="Skrede I."/>
            <person name="Drula E."/>
            <person name="Henrissat B."/>
            <person name="Morin E."/>
            <person name="Kohler A."/>
            <person name="Barry K."/>
            <person name="LaButti K."/>
            <person name="Morin E."/>
            <person name="Salamov A."/>
            <person name="Lipzen A."/>
            <person name="Mereny Z."/>
            <person name="Hegedus B."/>
            <person name="Baldrian P."/>
            <person name="Stursova M."/>
            <person name="Weitz H."/>
            <person name="Taylor A."/>
            <person name="Grigoriev I.V."/>
            <person name="Nagy L.G."/>
            <person name="Martin F."/>
            <person name="Kauserud H."/>
        </authorList>
    </citation>
    <scope>NUCLEOTIDE SEQUENCE</scope>
    <source>
        <strain evidence="3">CBHHK002</strain>
    </source>
</reference>
<proteinExistence type="predicted"/>